<dbReference type="Proteomes" id="UP001162156">
    <property type="component" value="Unassembled WGS sequence"/>
</dbReference>
<feature type="region of interest" description="Disordered" evidence="1">
    <location>
        <begin position="52"/>
        <end position="146"/>
    </location>
</feature>
<name>A0AAV8WR25_9CUCU</name>
<dbReference type="EMBL" id="JANEYF010005208">
    <property type="protein sequence ID" value="KAJ8928909.1"/>
    <property type="molecule type" value="Genomic_DNA"/>
</dbReference>
<sequence length="146" mass="16745">MGIKFIGNPFDQENDYDDSDWEMNADEEWVTPPEEIALVDVLERTEFSLILAAGAESSGEESDPNWQESNDDDSDEDYIPDEDDDPDNEVEDFVSEQNDHYFYDDTDDEDIDYVTYPTNDQPSTETDKPATDDSTNTRENNDLDCV</sequence>
<feature type="compositionally biased region" description="Basic and acidic residues" evidence="1">
    <location>
        <begin position="125"/>
        <end position="146"/>
    </location>
</feature>
<comment type="caution">
    <text evidence="2">The sequence shown here is derived from an EMBL/GenBank/DDBJ whole genome shotgun (WGS) entry which is preliminary data.</text>
</comment>
<reference evidence="2" key="1">
    <citation type="journal article" date="2023" name="Insect Mol. Biol.">
        <title>Genome sequencing provides insights into the evolution of gene families encoding plant cell wall-degrading enzymes in longhorned beetles.</title>
        <authorList>
            <person name="Shin N.R."/>
            <person name="Okamura Y."/>
            <person name="Kirsch R."/>
            <person name="Pauchet Y."/>
        </authorList>
    </citation>
    <scope>NUCLEOTIDE SEQUENCE</scope>
    <source>
        <strain evidence="2">RBIC_L_NR</strain>
    </source>
</reference>
<proteinExistence type="predicted"/>
<feature type="compositionally biased region" description="Acidic residues" evidence="1">
    <location>
        <begin position="58"/>
        <end position="94"/>
    </location>
</feature>
<dbReference type="AlphaFoldDB" id="A0AAV8WR25"/>
<evidence type="ECO:0000313" key="2">
    <source>
        <dbReference type="EMBL" id="KAJ8928909.1"/>
    </source>
</evidence>
<keyword evidence="3" id="KW-1185">Reference proteome</keyword>
<evidence type="ECO:0000256" key="1">
    <source>
        <dbReference type="SAM" id="MobiDB-lite"/>
    </source>
</evidence>
<organism evidence="2 3">
    <name type="scientific">Rhamnusium bicolor</name>
    <dbReference type="NCBI Taxonomy" id="1586634"/>
    <lineage>
        <taxon>Eukaryota</taxon>
        <taxon>Metazoa</taxon>
        <taxon>Ecdysozoa</taxon>
        <taxon>Arthropoda</taxon>
        <taxon>Hexapoda</taxon>
        <taxon>Insecta</taxon>
        <taxon>Pterygota</taxon>
        <taxon>Neoptera</taxon>
        <taxon>Endopterygota</taxon>
        <taxon>Coleoptera</taxon>
        <taxon>Polyphaga</taxon>
        <taxon>Cucujiformia</taxon>
        <taxon>Chrysomeloidea</taxon>
        <taxon>Cerambycidae</taxon>
        <taxon>Lepturinae</taxon>
        <taxon>Rhagiini</taxon>
        <taxon>Rhamnusium</taxon>
    </lineage>
</organism>
<accession>A0AAV8WR25</accession>
<protein>
    <submittedName>
        <fullName evidence="2">Uncharacterized protein</fullName>
    </submittedName>
</protein>
<gene>
    <name evidence="2" type="ORF">NQ314_018480</name>
</gene>
<evidence type="ECO:0000313" key="3">
    <source>
        <dbReference type="Proteomes" id="UP001162156"/>
    </source>
</evidence>